<keyword evidence="4" id="KW-0813">Transport</keyword>
<feature type="signal peptide" evidence="13">
    <location>
        <begin position="1"/>
        <end position="30"/>
    </location>
</feature>
<gene>
    <name evidence="15" type="primary">psbV2</name>
    <name evidence="15" type="ORF">H6G03_33610</name>
</gene>
<evidence type="ECO:0000256" key="2">
    <source>
        <dbReference type="ARBA" id="ARBA00004170"/>
    </source>
</evidence>
<evidence type="ECO:0000259" key="14">
    <source>
        <dbReference type="PROSITE" id="PS51007"/>
    </source>
</evidence>
<dbReference type="AlphaFoldDB" id="A0A926VL59"/>
<keyword evidence="11" id="KW-0604">Photosystem II</keyword>
<dbReference type="NCBIfam" id="TIGR03046">
    <property type="entry name" value="PS_II_psbV2"/>
    <property type="match status" value="1"/>
</dbReference>
<sequence length="165" mass="18040">MLRPLISVPRLLTILAACLSAMLVSLPARAAGVDPYVVRYLHVTEPIALKFDEQGETRLFSPTDVSKGKQLFQKHCMSCHVGGATLPNPQVSLSLQALQGASPPRDNIKNLVAYFREPMLYDGSEESYVCRRISPSWMSEAEVTDLAAFLLTAADKAPGWGTDSF</sequence>
<keyword evidence="10" id="KW-0472">Membrane</keyword>
<keyword evidence="5" id="KW-0602">Photosynthesis</keyword>
<evidence type="ECO:0000313" key="15">
    <source>
        <dbReference type="EMBL" id="MBD2185942.1"/>
    </source>
</evidence>
<proteinExistence type="inferred from homology"/>
<evidence type="ECO:0000256" key="7">
    <source>
        <dbReference type="ARBA" id="ARBA00022723"/>
    </source>
</evidence>
<reference evidence="15" key="2">
    <citation type="submission" date="2020-08" db="EMBL/GenBank/DDBJ databases">
        <authorList>
            <person name="Chen M."/>
            <person name="Teng W."/>
            <person name="Zhao L."/>
            <person name="Hu C."/>
            <person name="Zhou Y."/>
            <person name="Han B."/>
            <person name="Song L."/>
            <person name="Shu W."/>
        </authorList>
    </citation>
    <scope>NUCLEOTIDE SEQUENCE</scope>
    <source>
        <strain evidence="15">FACHB-1375</strain>
    </source>
</reference>
<feature type="chain" id="PRO_5037509247" evidence="13">
    <location>
        <begin position="31"/>
        <end position="165"/>
    </location>
</feature>
<evidence type="ECO:0000256" key="10">
    <source>
        <dbReference type="ARBA" id="ARBA00023136"/>
    </source>
</evidence>
<dbReference type="PROSITE" id="PS51007">
    <property type="entry name" value="CYTC"/>
    <property type="match status" value="1"/>
</dbReference>
<dbReference type="Pfam" id="PF14495">
    <property type="entry name" value="Cytochrom_C550"/>
    <property type="match status" value="1"/>
</dbReference>
<evidence type="ECO:0000256" key="4">
    <source>
        <dbReference type="ARBA" id="ARBA00022448"/>
    </source>
</evidence>
<evidence type="ECO:0000256" key="6">
    <source>
        <dbReference type="ARBA" id="ARBA00022617"/>
    </source>
</evidence>
<evidence type="ECO:0000256" key="3">
    <source>
        <dbReference type="ARBA" id="ARBA00010433"/>
    </source>
</evidence>
<dbReference type="PIRSF" id="PIRSF005890">
    <property type="entry name" value="Phot_II_cyt_c550"/>
    <property type="match status" value="1"/>
</dbReference>
<protein>
    <submittedName>
        <fullName evidence="15">Photosystem II cytochrome PsbV2</fullName>
    </submittedName>
</protein>
<evidence type="ECO:0000256" key="9">
    <source>
        <dbReference type="ARBA" id="ARBA00023004"/>
    </source>
</evidence>
<dbReference type="GO" id="GO:0022904">
    <property type="term" value="P:respiratory electron transport chain"/>
    <property type="evidence" value="ECO:0007669"/>
    <property type="project" value="InterPro"/>
</dbReference>
<keyword evidence="7 12" id="KW-0479">Metal-binding</keyword>
<evidence type="ECO:0000256" key="1">
    <source>
        <dbReference type="ARBA" id="ARBA00001926"/>
    </source>
</evidence>
<comment type="subcellular location">
    <subcellularLocation>
        <location evidence="2">Membrane</location>
        <topology evidence="2">Peripheral membrane protein</topology>
    </subcellularLocation>
</comment>
<comment type="similarity">
    <text evidence="3">Belongs to the cytochrome c family. PsbV subfamily.</text>
</comment>
<dbReference type="InterPro" id="IPR009056">
    <property type="entry name" value="Cyt_c-like_dom"/>
</dbReference>
<comment type="caution">
    <text evidence="15">The sequence shown here is derived from an EMBL/GenBank/DDBJ whole genome shotgun (WGS) entry which is preliminary data.</text>
</comment>
<evidence type="ECO:0000313" key="16">
    <source>
        <dbReference type="Proteomes" id="UP000641646"/>
    </source>
</evidence>
<dbReference type="Proteomes" id="UP000641646">
    <property type="component" value="Unassembled WGS sequence"/>
</dbReference>
<dbReference type="GO" id="GO:0005506">
    <property type="term" value="F:iron ion binding"/>
    <property type="evidence" value="ECO:0007669"/>
    <property type="project" value="InterPro"/>
</dbReference>
<keyword evidence="9 12" id="KW-0408">Iron</keyword>
<dbReference type="GO" id="GO:0015979">
    <property type="term" value="P:photosynthesis"/>
    <property type="evidence" value="ECO:0007669"/>
    <property type="project" value="UniProtKB-KW"/>
</dbReference>
<organism evidence="15 16">
    <name type="scientific">Aerosakkonema funiforme FACHB-1375</name>
    <dbReference type="NCBI Taxonomy" id="2949571"/>
    <lineage>
        <taxon>Bacteria</taxon>
        <taxon>Bacillati</taxon>
        <taxon>Cyanobacteriota</taxon>
        <taxon>Cyanophyceae</taxon>
        <taxon>Oscillatoriophycideae</taxon>
        <taxon>Aerosakkonematales</taxon>
        <taxon>Aerosakkonemataceae</taxon>
        <taxon>Aerosakkonema</taxon>
    </lineage>
</organism>
<dbReference type="GO" id="GO:0020037">
    <property type="term" value="F:heme binding"/>
    <property type="evidence" value="ECO:0007669"/>
    <property type="project" value="InterPro"/>
</dbReference>
<evidence type="ECO:0000256" key="5">
    <source>
        <dbReference type="ARBA" id="ARBA00022531"/>
    </source>
</evidence>
<keyword evidence="6 12" id="KW-0349">Heme</keyword>
<feature type="domain" description="Cytochrome c" evidence="14">
    <location>
        <begin position="63"/>
        <end position="154"/>
    </location>
</feature>
<name>A0A926VL59_9CYAN</name>
<reference evidence="15" key="1">
    <citation type="journal article" date="2015" name="ISME J.">
        <title>Draft Genome Sequence of Streptomyces incarnatus NRRL8089, which Produces the Nucleoside Antibiotic Sinefungin.</title>
        <authorList>
            <person name="Oshima K."/>
            <person name="Hattori M."/>
            <person name="Shimizu H."/>
            <person name="Fukuda K."/>
            <person name="Nemoto M."/>
            <person name="Inagaki K."/>
            <person name="Tamura T."/>
        </authorList>
    </citation>
    <scope>NUCLEOTIDE SEQUENCE</scope>
    <source>
        <strain evidence="15">FACHB-1375</strain>
    </source>
</reference>
<dbReference type="GO" id="GO:0009523">
    <property type="term" value="C:photosystem II"/>
    <property type="evidence" value="ECO:0007669"/>
    <property type="project" value="UniProtKB-KW"/>
</dbReference>
<keyword evidence="8" id="KW-0249">Electron transport</keyword>
<accession>A0A926VL59</accession>
<keyword evidence="16" id="KW-1185">Reference proteome</keyword>
<dbReference type="InterPro" id="IPR016003">
    <property type="entry name" value="PsbV_cyt_c550-like"/>
</dbReference>
<comment type="cofactor">
    <cofactor evidence="1">
        <name>heme c</name>
        <dbReference type="ChEBI" id="CHEBI:61717"/>
    </cofactor>
</comment>
<evidence type="ECO:0000256" key="12">
    <source>
        <dbReference type="PROSITE-ProRule" id="PRU00433"/>
    </source>
</evidence>
<dbReference type="Gene3D" id="1.10.760.10">
    <property type="entry name" value="Cytochrome c-like domain"/>
    <property type="match status" value="1"/>
</dbReference>
<evidence type="ECO:0000256" key="13">
    <source>
        <dbReference type="SAM" id="SignalP"/>
    </source>
</evidence>
<evidence type="ECO:0000256" key="8">
    <source>
        <dbReference type="ARBA" id="ARBA00022982"/>
    </source>
</evidence>
<keyword evidence="13" id="KW-0732">Signal</keyword>
<evidence type="ECO:0000256" key="11">
    <source>
        <dbReference type="ARBA" id="ARBA00023276"/>
    </source>
</evidence>
<dbReference type="GO" id="GO:0009055">
    <property type="term" value="F:electron transfer activity"/>
    <property type="evidence" value="ECO:0007669"/>
    <property type="project" value="InterPro"/>
</dbReference>
<dbReference type="RefSeq" id="WP_190474765.1">
    <property type="nucleotide sequence ID" value="NZ_JACJPW010000153.1"/>
</dbReference>
<dbReference type="InterPro" id="IPR036909">
    <property type="entry name" value="Cyt_c-like_dom_sf"/>
</dbReference>
<dbReference type="EMBL" id="JACJPW010000153">
    <property type="protein sequence ID" value="MBD2185942.1"/>
    <property type="molecule type" value="Genomic_DNA"/>
</dbReference>
<dbReference type="SUPFAM" id="SSF46626">
    <property type="entry name" value="Cytochrome c"/>
    <property type="match status" value="1"/>
</dbReference>
<dbReference type="InterPro" id="IPR029490">
    <property type="entry name" value="Cytochrom_C550"/>
</dbReference>